<evidence type="ECO:0000313" key="2">
    <source>
        <dbReference type="Proteomes" id="UP000790709"/>
    </source>
</evidence>
<organism evidence="1 2">
    <name type="scientific">Leucogyrophana mollusca</name>
    <dbReference type="NCBI Taxonomy" id="85980"/>
    <lineage>
        <taxon>Eukaryota</taxon>
        <taxon>Fungi</taxon>
        <taxon>Dikarya</taxon>
        <taxon>Basidiomycota</taxon>
        <taxon>Agaricomycotina</taxon>
        <taxon>Agaricomycetes</taxon>
        <taxon>Agaricomycetidae</taxon>
        <taxon>Boletales</taxon>
        <taxon>Boletales incertae sedis</taxon>
        <taxon>Leucogyrophana</taxon>
    </lineage>
</organism>
<proteinExistence type="predicted"/>
<evidence type="ECO:0000313" key="1">
    <source>
        <dbReference type="EMBL" id="KAH7925790.1"/>
    </source>
</evidence>
<accession>A0ACB8BKA5</accession>
<comment type="caution">
    <text evidence="1">The sequence shown here is derived from an EMBL/GenBank/DDBJ whole genome shotgun (WGS) entry which is preliminary data.</text>
</comment>
<sequence>MDEDEFEDADEGDDDEGDDGDYEAMSVDDELSLNLHNSGSDDLKVLFPRLRKDFIEIQAAGYRPGIIWIGHNDFLLTVSIPVIALSKRIPPHALLAWDRHLLSPNQRLTLVISGLRGVYPPLQPDGTLSYEALHTGTALRFKVGLTRAYKPAREHVMLALRTFGLVNDDTKAEEGYSRPGEPSGPQDDRCFEKFSLSSSLESLLDAQFAHVVELRRKFNLGWAGAETLQAESETSQKAPTDIMSRMKEALCRADKDEATLAASYKLPGDPLAADGNGEINLLLTSFAYLLRRLTLCTRYCVVCHRKLNTQYEALKPYVCESNLCAFQYYSLNLGPSLEYDICTNTETVDLLVALAYTAAADGVLDEPLPRGLALRVPLAVESADADGLYDFDKLDLLRMRQAIAQLIDSLPPIEDMKRYLEKKVAPGTMKPRLKDMSTDILPAAWTILRWCVASCTAHIQELTSEDELLRNIRPEWRQFRFMVGAPDKEAKFKTAVDAATRQDANANKYPTIFGFHGSNLKNWHSIIRHGLWFKEVINGRAYGHGVYFAKQGETSMGHYSSTSTHQWRNSNLLPVTCTALAEIVNLPAQYVSSQPHYVVQDTSWIMCRYLLVKSSTENYREEEPSMSKVPAMALDPNRIPTLDGKSVHIPQPSYKLEKMLSDCRMQYVDDKDDEDDRKIIQEPSSKPLDEWVHDPEWVSNHIIDILPPPEEATPAATMALTRELKAMMAEQRKTSSRDLGWYMPPEHNGENLFQWIVEMHSFDPELPIAKDMVTRGLNSLIFEIRFPPTFPHSPPFFRIILPRFLPFVQGGGGHVTVGGSICMDLLTSDGWLPSYSISAVLLQIKLAISSTDPRPARLAGDWDRPYSPQDALDGYQRAAAIHNWKIPNKRELERLVR</sequence>
<gene>
    <name evidence="1" type="ORF">BV22DRAFT_408192</name>
</gene>
<reference evidence="1" key="1">
    <citation type="journal article" date="2021" name="New Phytol.">
        <title>Evolutionary innovations through gain and loss of genes in the ectomycorrhizal Boletales.</title>
        <authorList>
            <person name="Wu G."/>
            <person name="Miyauchi S."/>
            <person name="Morin E."/>
            <person name="Kuo A."/>
            <person name="Drula E."/>
            <person name="Varga T."/>
            <person name="Kohler A."/>
            <person name="Feng B."/>
            <person name="Cao Y."/>
            <person name="Lipzen A."/>
            <person name="Daum C."/>
            <person name="Hundley H."/>
            <person name="Pangilinan J."/>
            <person name="Johnson J."/>
            <person name="Barry K."/>
            <person name="LaButti K."/>
            <person name="Ng V."/>
            <person name="Ahrendt S."/>
            <person name="Min B."/>
            <person name="Choi I.G."/>
            <person name="Park H."/>
            <person name="Plett J.M."/>
            <person name="Magnuson J."/>
            <person name="Spatafora J.W."/>
            <person name="Nagy L.G."/>
            <person name="Henrissat B."/>
            <person name="Grigoriev I.V."/>
            <person name="Yang Z.L."/>
            <person name="Xu J."/>
            <person name="Martin F.M."/>
        </authorList>
    </citation>
    <scope>NUCLEOTIDE SEQUENCE</scope>
    <source>
        <strain evidence="1">KUC20120723A-06</strain>
    </source>
</reference>
<dbReference type="Proteomes" id="UP000790709">
    <property type="component" value="Unassembled WGS sequence"/>
</dbReference>
<dbReference type="EMBL" id="MU266395">
    <property type="protein sequence ID" value="KAH7925790.1"/>
    <property type="molecule type" value="Genomic_DNA"/>
</dbReference>
<protein>
    <submittedName>
        <fullName evidence="1">Uncharacterized protein</fullName>
    </submittedName>
</protein>
<keyword evidence="2" id="KW-1185">Reference proteome</keyword>
<name>A0ACB8BKA5_9AGAM</name>